<reference evidence="1" key="2">
    <citation type="journal article" date="2015" name="Fish Shellfish Immunol.">
        <title>Early steps in the European eel (Anguilla anguilla)-Vibrio vulnificus interaction in the gills: Role of the RtxA13 toxin.</title>
        <authorList>
            <person name="Callol A."/>
            <person name="Pajuelo D."/>
            <person name="Ebbesson L."/>
            <person name="Teles M."/>
            <person name="MacKenzie S."/>
            <person name="Amaro C."/>
        </authorList>
    </citation>
    <scope>NUCLEOTIDE SEQUENCE</scope>
</reference>
<evidence type="ECO:0000313" key="1">
    <source>
        <dbReference type="EMBL" id="JAH97757.1"/>
    </source>
</evidence>
<dbReference type="PROSITE" id="PS51257">
    <property type="entry name" value="PROKAR_LIPOPROTEIN"/>
    <property type="match status" value="1"/>
</dbReference>
<name>A0A0E9X4X7_ANGAN</name>
<reference evidence="1" key="1">
    <citation type="submission" date="2014-11" db="EMBL/GenBank/DDBJ databases">
        <authorList>
            <person name="Amaro Gonzalez C."/>
        </authorList>
    </citation>
    <scope>NUCLEOTIDE SEQUENCE</scope>
</reference>
<dbReference type="EMBL" id="GBXM01010820">
    <property type="protein sequence ID" value="JAH97757.1"/>
    <property type="molecule type" value="Transcribed_RNA"/>
</dbReference>
<sequence length="84" mass="10082">MMSCKCLNQHWSLISCSSLSHIKLEKEFQSNFSFYFGFVQMKYKLPACISTLNSLLFCTVWENKKQREKYICWGNIIYIDVLHW</sequence>
<protein>
    <submittedName>
        <fullName evidence="1">Uncharacterized protein</fullName>
    </submittedName>
</protein>
<dbReference type="AlphaFoldDB" id="A0A0E9X4X7"/>
<accession>A0A0E9X4X7</accession>
<organism evidence="1">
    <name type="scientific">Anguilla anguilla</name>
    <name type="common">European freshwater eel</name>
    <name type="synonym">Muraena anguilla</name>
    <dbReference type="NCBI Taxonomy" id="7936"/>
    <lineage>
        <taxon>Eukaryota</taxon>
        <taxon>Metazoa</taxon>
        <taxon>Chordata</taxon>
        <taxon>Craniata</taxon>
        <taxon>Vertebrata</taxon>
        <taxon>Euteleostomi</taxon>
        <taxon>Actinopterygii</taxon>
        <taxon>Neopterygii</taxon>
        <taxon>Teleostei</taxon>
        <taxon>Anguilliformes</taxon>
        <taxon>Anguillidae</taxon>
        <taxon>Anguilla</taxon>
    </lineage>
</organism>
<proteinExistence type="predicted"/>